<dbReference type="InterPro" id="IPR000892">
    <property type="entry name" value="Ribosomal_eS26"/>
</dbReference>
<evidence type="ECO:0000313" key="6">
    <source>
        <dbReference type="Proteomes" id="UP000026962"/>
    </source>
</evidence>
<evidence type="ECO:0000313" key="5">
    <source>
        <dbReference type="EnsemblPlants" id="OPUNC03G35830.2"/>
    </source>
</evidence>
<sequence>MTLKRRNGGRNKHGRGQVTFFLNPKLYAKVHHCVSCAIHAHIVRVGFVRTGGVVSFRSVSGTGYTIAGALYF</sequence>
<dbReference type="InterPro" id="IPR038551">
    <property type="entry name" value="Ribosomal_eS26_sf"/>
</dbReference>
<protein>
    <recommendedName>
        <fullName evidence="4">40S ribosomal protein S26</fullName>
    </recommendedName>
</protein>
<dbReference type="Gramene" id="OPUNC03G35830.2">
    <property type="protein sequence ID" value="OPUNC03G35830.2"/>
    <property type="gene ID" value="OPUNC03G35830"/>
</dbReference>
<dbReference type="PANTHER" id="PTHR12538">
    <property type="entry name" value="40S RIBOSOMAL PROTEIN S26"/>
    <property type="match status" value="1"/>
</dbReference>
<dbReference type="GO" id="GO:0006412">
    <property type="term" value="P:translation"/>
    <property type="evidence" value="ECO:0007669"/>
    <property type="project" value="InterPro"/>
</dbReference>
<dbReference type="Proteomes" id="UP000026962">
    <property type="component" value="Chromosome 3"/>
</dbReference>
<dbReference type="GO" id="GO:0003735">
    <property type="term" value="F:structural constituent of ribosome"/>
    <property type="evidence" value="ECO:0007669"/>
    <property type="project" value="InterPro"/>
</dbReference>
<dbReference type="PANTHER" id="PTHR12538:SF0">
    <property type="entry name" value="40S RIBOSOMAL PROTEIN S26"/>
    <property type="match status" value="1"/>
</dbReference>
<dbReference type="Pfam" id="PF01283">
    <property type="entry name" value="Ribosomal_S26e"/>
    <property type="match status" value="1"/>
</dbReference>
<dbReference type="EnsemblPlants" id="OPUNC03G35830.2">
    <property type="protein sequence ID" value="OPUNC03G35830.2"/>
    <property type="gene ID" value="OPUNC03G35830"/>
</dbReference>
<keyword evidence="2 4" id="KW-0689">Ribosomal protein</keyword>
<dbReference type="STRING" id="4537.A0A0E0KKN9"/>
<name>A0A0E0KKN9_ORYPU</name>
<keyword evidence="3 4" id="KW-0687">Ribonucleoprotein</keyword>
<dbReference type="AlphaFoldDB" id="A0A0E0KKN9"/>
<dbReference type="Gene3D" id="3.30.1740.20">
    <property type="entry name" value="Ribosomal protein S26e"/>
    <property type="match status" value="1"/>
</dbReference>
<dbReference type="Gramene" id="OPUNC03G35830.1">
    <property type="protein sequence ID" value="OPUNC03G35830.1"/>
    <property type="gene ID" value="OPUNC03G35830"/>
</dbReference>
<reference evidence="5" key="2">
    <citation type="submission" date="2018-05" db="EMBL/GenBank/DDBJ databases">
        <title>OpunRS2 (Oryza punctata Reference Sequence Version 2).</title>
        <authorList>
            <person name="Zhang J."/>
            <person name="Kudrna D."/>
            <person name="Lee S."/>
            <person name="Talag J."/>
            <person name="Welchert J."/>
            <person name="Wing R.A."/>
        </authorList>
    </citation>
    <scope>NUCLEOTIDE SEQUENCE [LARGE SCALE GENOMIC DNA]</scope>
</reference>
<keyword evidence="6" id="KW-1185">Reference proteome</keyword>
<dbReference type="InterPro" id="IPR047864">
    <property type="entry name" value="Ribosomal_eS26_CS"/>
</dbReference>
<evidence type="ECO:0000256" key="3">
    <source>
        <dbReference type="ARBA" id="ARBA00023274"/>
    </source>
</evidence>
<dbReference type="EnsemblPlants" id="OPUNC03G35830.1">
    <property type="protein sequence ID" value="OPUNC03G35830.1"/>
    <property type="gene ID" value="OPUNC03G35830"/>
</dbReference>
<evidence type="ECO:0000256" key="1">
    <source>
        <dbReference type="ARBA" id="ARBA00008596"/>
    </source>
</evidence>
<dbReference type="HOGENOM" id="CLU_2726590_0_0_1"/>
<evidence type="ECO:0000256" key="4">
    <source>
        <dbReference type="RuleBase" id="RU363128"/>
    </source>
</evidence>
<dbReference type="GO" id="GO:0003729">
    <property type="term" value="F:mRNA binding"/>
    <property type="evidence" value="ECO:0007669"/>
    <property type="project" value="TreeGrafter"/>
</dbReference>
<reference evidence="5" key="1">
    <citation type="submission" date="2015-04" db="UniProtKB">
        <authorList>
            <consortium name="EnsemblPlants"/>
        </authorList>
    </citation>
    <scope>IDENTIFICATION</scope>
</reference>
<organism evidence="5">
    <name type="scientific">Oryza punctata</name>
    <name type="common">Red rice</name>
    <dbReference type="NCBI Taxonomy" id="4537"/>
    <lineage>
        <taxon>Eukaryota</taxon>
        <taxon>Viridiplantae</taxon>
        <taxon>Streptophyta</taxon>
        <taxon>Embryophyta</taxon>
        <taxon>Tracheophyta</taxon>
        <taxon>Spermatophyta</taxon>
        <taxon>Magnoliopsida</taxon>
        <taxon>Liliopsida</taxon>
        <taxon>Poales</taxon>
        <taxon>Poaceae</taxon>
        <taxon>BOP clade</taxon>
        <taxon>Oryzoideae</taxon>
        <taxon>Oryzeae</taxon>
        <taxon>Oryzinae</taxon>
        <taxon>Oryza</taxon>
    </lineage>
</organism>
<evidence type="ECO:0000256" key="2">
    <source>
        <dbReference type="ARBA" id="ARBA00022980"/>
    </source>
</evidence>
<dbReference type="GO" id="GO:0022627">
    <property type="term" value="C:cytosolic small ribosomal subunit"/>
    <property type="evidence" value="ECO:0007669"/>
    <property type="project" value="TreeGrafter"/>
</dbReference>
<dbReference type="PROSITE" id="PS00733">
    <property type="entry name" value="RIBOSOMAL_S26E"/>
    <property type="match status" value="1"/>
</dbReference>
<proteinExistence type="inferred from homology"/>
<accession>A0A0E0KKN9</accession>
<comment type="similarity">
    <text evidence="1 4">Belongs to the eukaryotic ribosomal protein eS26 family.</text>
</comment>